<dbReference type="GO" id="GO:0005739">
    <property type="term" value="C:mitochondrion"/>
    <property type="evidence" value="ECO:0007669"/>
    <property type="project" value="UniProtKB-SubCell"/>
</dbReference>
<evidence type="ECO:0000256" key="11">
    <source>
        <dbReference type="ARBA" id="ARBA00023004"/>
    </source>
</evidence>
<keyword evidence="13" id="KW-0496">Mitochondrion</keyword>
<evidence type="ECO:0000256" key="2">
    <source>
        <dbReference type="ARBA" id="ARBA00004123"/>
    </source>
</evidence>
<dbReference type="Gene3D" id="1.10.1670.10">
    <property type="entry name" value="Helix-hairpin-Helix base-excision DNA repair enzymes (C-terminal)"/>
    <property type="match status" value="1"/>
</dbReference>
<dbReference type="InterPro" id="IPR004036">
    <property type="entry name" value="Endonuclease-III-like_CS2"/>
</dbReference>
<keyword evidence="12" id="KW-0411">Iron-sulfur</keyword>
<dbReference type="InterPro" id="IPR003265">
    <property type="entry name" value="HhH-GPD_domain"/>
</dbReference>
<dbReference type="FunFam" id="3.90.79.10:FF:000026">
    <property type="entry name" value="Adenine DNA glycosylase"/>
    <property type="match status" value="1"/>
</dbReference>
<dbReference type="GO" id="GO:0032357">
    <property type="term" value="F:oxidized purine DNA binding"/>
    <property type="evidence" value="ECO:0007669"/>
    <property type="project" value="TreeGrafter"/>
</dbReference>
<dbReference type="CDD" id="cd03431">
    <property type="entry name" value="NUDIX_DNA_Glycosylase_C-MutY"/>
    <property type="match status" value="1"/>
</dbReference>
<keyword evidence="16 18" id="KW-0326">Glycosidase</keyword>
<comment type="caution">
    <text evidence="20">The sequence shown here is derived from an EMBL/GenBank/DDBJ whole genome shotgun (WGS) entry which is preliminary data.</text>
</comment>
<dbReference type="InterPro" id="IPR023170">
    <property type="entry name" value="HhH_base_excis_C"/>
</dbReference>
<comment type="catalytic activity">
    <reaction evidence="1 18">
        <text>Hydrolyzes free adenine bases from 7,8-dihydro-8-oxoguanine:adenine mismatched double-stranded DNA, leaving an apurinic site.</text>
        <dbReference type="EC" id="3.2.2.31"/>
    </reaction>
</comment>
<dbReference type="PANTHER" id="PTHR42944:SF1">
    <property type="entry name" value="ADENINE DNA GLYCOSYLASE"/>
    <property type="match status" value="1"/>
</dbReference>
<evidence type="ECO:0000256" key="4">
    <source>
        <dbReference type="ARBA" id="ARBA00008343"/>
    </source>
</evidence>
<evidence type="ECO:0000313" key="21">
    <source>
        <dbReference type="Proteomes" id="UP000557426"/>
    </source>
</evidence>
<dbReference type="Proteomes" id="UP000557426">
    <property type="component" value="Unassembled WGS sequence"/>
</dbReference>
<dbReference type="GO" id="GO:0006298">
    <property type="term" value="P:mismatch repair"/>
    <property type="evidence" value="ECO:0007669"/>
    <property type="project" value="TreeGrafter"/>
</dbReference>
<dbReference type="PROSITE" id="PS01155">
    <property type="entry name" value="ENDONUCLEASE_III_2"/>
    <property type="match status" value="1"/>
</dbReference>
<evidence type="ECO:0000256" key="16">
    <source>
        <dbReference type="ARBA" id="ARBA00023295"/>
    </source>
</evidence>
<evidence type="ECO:0000256" key="9">
    <source>
        <dbReference type="ARBA" id="ARBA00022763"/>
    </source>
</evidence>
<evidence type="ECO:0000256" key="7">
    <source>
        <dbReference type="ARBA" id="ARBA00022485"/>
    </source>
</evidence>
<evidence type="ECO:0000256" key="8">
    <source>
        <dbReference type="ARBA" id="ARBA00022723"/>
    </source>
</evidence>
<keyword evidence="8" id="KW-0479">Metal-binding</keyword>
<dbReference type="EMBL" id="VZTU01009569">
    <property type="protein sequence ID" value="NXT76705.1"/>
    <property type="molecule type" value="Genomic_DNA"/>
</dbReference>
<dbReference type="GO" id="GO:0006284">
    <property type="term" value="P:base-excision repair"/>
    <property type="evidence" value="ECO:0007669"/>
    <property type="project" value="UniProtKB-UniRule"/>
</dbReference>
<comment type="subcellular location">
    <subcellularLocation>
        <location evidence="3">Mitochondrion</location>
    </subcellularLocation>
    <subcellularLocation>
        <location evidence="2">Nucleus</location>
    </subcellularLocation>
</comment>
<evidence type="ECO:0000256" key="14">
    <source>
        <dbReference type="ARBA" id="ARBA00023204"/>
    </source>
</evidence>
<dbReference type="Gene3D" id="3.90.79.10">
    <property type="entry name" value="Nucleoside Triphosphate Pyrophosphohydrolase"/>
    <property type="match status" value="1"/>
</dbReference>
<dbReference type="InterPro" id="IPR000445">
    <property type="entry name" value="HhH_motif"/>
</dbReference>
<dbReference type="GO" id="GO:0000701">
    <property type="term" value="F:purine-specific mismatch base pair DNA N-glycosylase activity"/>
    <property type="evidence" value="ECO:0007669"/>
    <property type="project" value="UniProtKB-EC"/>
</dbReference>
<dbReference type="SUPFAM" id="SSF55811">
    <property type="entry name" value="Nudix"/>
    <property type="match status" value="1"/>
</dbReference>
<keyword evidence="10" id="KW-0378">Hydrolase</keyword>
<evidence type="ECO:0000256" key="13">
    <source>
        <dbReference type="ARBA" id="ARBA00023128"/>
    </source>
</evidence>
<accession>A0A7L3FBC6</accession>
<keyword evidence="21" id="KW-1185">Reference proteome</keyword>
<evidence type="ECO:0000256" key="17">
    <source>
        <dbReference type="ARBA" id="ARBA00058024"/>
    </source>
</evidence>
<feature type="non-terminal residue" evidence="20">
    <location>
        <position position="1"/>
    </location>
</feature>
<reference evidence="20 21" key="1">
    <citation type="submission" date="2019-09" db="EMBL/GenBank/DDBJ databases">
        <title>Bird 10,000 Genomes (B10K) Project - Family phase.</title>
        <authorList>
            <person name="Zhang G."/>
        </authorList>
    </citation>
    <scope>NUCLEOTIDE SEQUENCE [LARGE SCALE GENOMIC DNA]</scope>
    <source>
        <strain evidence="20">B10K-DU-011-47</strain>
        <tissue evidence="20">Mixed tissue sample</tissue>
    </source>
</reference>
<evidence type="ECO:0000256" key="3">
    <source>
        <dbReference type="ARBA" id="ARBA00004173"/>
    </source>
</evidence>
<dbReference type="InterPro" id="IPR044298">
    <property type="entry name" value="MIG/MutY"/>
</dbReference>
<comment type="similarity">
    <text evidence="4 18">Belongs to the Nth/MutY family.</text>
</comment>
<feature type="domain" description="HhH-GPD" evidence="19">
    <location>
        <begin position="66"/>
        <end position="218"/>
    </location>
</feature>
<comment type="cofactor">
    <cofactor evidence="18">
        <name>[4Fe-4S] cluster</name>
        <dbReference type="ChEBI" id="CHEBI:49883"/>
    </cofactor>
    <text evidence="18">Binds 1 [4Fe-4S] cluster.</text>
</comment>
<dbReference type="GO" id="GO:0051539">
    <property type="term" value="F:4 iron, 4 sulfur cluster binding"/>
    <property type="evidence" value="ECO:0007669"/>
    <property type="project" value="UniProtKB-UniRule"/>
</dbReference>
<evidence type="ECO:0000256" key="1">
    <source>
        <dbReference type="ARBA" id="ARBA00000843"/>
    </source>
</evidence>
<dbReference type="CDD" id="cd00056">
    <property type="entry name" value="ENDO3c"/>
    <property type="match status" value="1"/>
</dbReference>
<evidence type="ECO:0000256" key="6">
    <source>
        <dbReference type="ARBA" id="ARBA00022023"/>
    </source>
</evidence>
<dbReference type="GO" id="GO:0035485">
    <property type="term" value="F:adenine/guanine mispair binding"/>
    <property type="evidence" value="ECO:0007669"/>
    <property type="project" value="TreeGrafter"/>
</dbReference>
<evidence type="ECO:0000259" key="19">
    <source>
        <dbReference type="SMART" id="SM00478"/>
    </source>
</evidence>
<organism evidence="20 21">
    <name type="scientific">Zapornia atra</name>
    <name type="common">Henderson crake</name>
    <dbReference type="NCBI Taxonomy" id="2585822"/>
    <lineage>
        <taxon>Eukaryota</taxon>
        <taxon>Metazoa</taxon>
        <taxon>Chordata</taxon>
        <taxon>Craniata</taxon>
        <taxon>Vertebrata</taxon>
        <taxon>Euteleostomi</taxon>
        <taxon>Archelosauria</taxon>
        <taxon>Archosauria</taxon>
        <taxon>Dinosauria</taxon>
        <taxon>Saurischia</taxon>
        <taxon>Theropoda</taxon>
        <taxon>Coelurosauria</taxon>
        <taxon>Aves</taxon>
        <taxon>Neognathae</taxon>
        <taxon>Neoaves</taxon>
        <taxon>Gruiformes</taxon>
        <taxon>Rallidae</taxon>
        <taxon>Zapornia</taxon>
    </lineage>
</organism>
<dbReference type="Pfam" id="PF00730">
    <property type="entry name" value="HhH-GPD"/>
    <property type="match status" value="1"/>
</dbReference>
<comment type="function">
    <text evidence="17">Involved in oxidative DNA damage repair. Initiates repair of A*oxoG to C*G by removing the inappropriately paired adenine base from the DNA backbone. Possesses both adenine and 2-OH-A DNA glycosylase activities.</text>
</comment>
<dbReference type="GO" id="GO:0005634">
    <property type="term" value="C:nucleus"/>
    <property type="evidence" value="ECO:0007669"/>
    <property type="project" value="UniProtKB-SubCell"/>
</dbReference>
<dbReference type="Pfam" id="PF10576">
    <property type="entry name" value="EndIII_4Fe-2S"/>
    <property type="match status" value="1"/>
</dbReference>
<comment type="function">
    <text evidence="18">Adenine glycosylase active on G-A mispairs.</text>
</comment>
<evidence type="ECO:0000256" key="18">
    <source>
        <dbReference type="RuleBase" id="RU365096"/>
    </source>
</evidence>
<dbReference type="Pfam" id="PF00633">
    <property type="entry name" value="HHH"/>
    <property type="match status" value="1"/>
</dbReference>
<evidence type="ECO:0000256" key="12">
    <source>
        <dbReference type="ARBA" id="ARBA00023014"/>
    </source>
</evidence>
<keyword evidence="11 18" id="KW-0408">Iron</keyword>
<name>A0A7L3FBC6_9GRUI</name>
<gene>
    <name evidence="20" type="primary">Mutyh</name>
    <name evidence="20" type="ORF">ZAPATR_R08478</name>
</gene>
<dbReference type="EC" id="3.2.2.31" evidence="5 18"/>
<dbReference type="GO" id="GO:0046872">
    <property type="term" value="F:metal ion binding"/>
    <property type="evidence" value="ECO:0007669"/>
    <property type="project" value="UniProtKB-UniRule"/>
</dbReference>
<evidence type="ECO:0000256" key="10">
    <source>
        <dbReference type="ARBA" id="ARBA00022801"/>
    </source>
</evidence>
<protein>
    <recommendedName>
        <fullName evidence="6 18">Adenine DNA glycosylase</fullName>
        <ecNumber evidence="5 18">3.2.2.31</ecNumber>
    </recommendedName>
</protein>
<dbReference type="InterPro" id="IPR029119">
    <property type="entry name" value="MutY_C"/>
</dbReference>
<dbReference type="FunFam" id="1.10.340.30:FF:000002">
    <property type="entry name" value="Adenine DNA glycosylase"/>
    <property type="match status" value="1"/>
</dbReference>
<proteinExistence type="inferred from homology"/>
<evidence type="ECO:0000313" key="20">
    <source>
        <dbReference type="EMBL" id="NXT76705.1"/>
    </source>
</evidence>
<keyword evidence="14" id="KW-0234">DNA repair</keyword>
<dbReference type="InterPro" id="IPR015797">
    <property type="entry name" value="NUDIX_hydrolase-like_dom_sf"/>
</dbReference>
<evidence type="ECO:0000256" key="5">
    <source>
        <dbReference type="ARBA" id="ARBA00012045"/>
    </source>
</evidence>
<dbReference type="InterPro" id="IPR003651">
    <property type="entry name" value="Endonuclease3_FeS-loop_motif"/>
</dbReference>
<dbReference type="SUPFAM" id="SSF48150">
    <property type="entry name" value="DNA-glycosylase"/>
    <property type="match status" value="1"/>
</dbReference>
<dbReference type="SMART" id="SM00525">
    <property type="entry name" value="FES"/>
    <property type="match status" value="1"/>
</dbReference>
<sequence>AALLTGAPVPPPARHLFSDPAEIEALRGALLAWYDQRKRDLPWRTLAATEPDADRRGYAVWVSEIMLQQTQVSTVIDYYNRWMQKWPTLQALAEASLEEVNELWAGLGYYSRGKRLQEAARKVMSELAGQMPRTAEDLQKLLPGVGRYTAGAIASISFGQATGVVDGNVIRVLCRLRCIGADSSSPAVIDRLWDMANALVDRSRPGDFNQAMMELGATVCTPKAPLCGECPVKQHCQARRRKLFGKPTPVPDVEDCGVGGCALCPPATEPWDSSLGVTNFPRKAAKKQPRVERTATCVLERRGCHGALEYLIVQRPSSGLLAGLWEFPSFPLAEDLQEKKQKEVLADHLQACMGWPVVAGSLRLIGEVVHIFSHIHQTYVVYSLPLDGDVTLDPALSPSRWVTEEEFHASAVSTAMKKV</sequence>
<keyword evidence="9 18" id="KW-0227">DNA damage</keyword>
<dbReference type="AlphaFoldDB" id="A0A7L3FBC6"/>
<dbReference type="InterPro" id="IPR011257">
    <property type="entry name" value="DNA_glycosylase"/>
</dbReference>
<dbReference type="Pfam" id="PF14815">
    <property type="entry name" value="NUDIX_4"/>
    <property type="match status" value="1"/>
</dbReference>
<keyword evidence="7" id="KW-0004">4Fe-4S</keyword>
<dbReference type="FunFam" id="1.10.1670.10:FF:000002">
    <property type="entry name" value="Adenine DNA glycosylase"/>
    <property type="match status" value="1"/>
</dbReference>
<feature type="non-terminal residue" evidence="20">
    <location>
        <position position="419"/>
    </location>
</feature>
<dbReference type="GO" id="GO:0034039">
    <property type="term" value="F:8-oxo-7,8-dihydroguanine DNA N-glycosylase activity"/>
    <property type="evidence" value="ECO:0007669"/>
    <property type="project" value="TreeGrafter"/>
</dbReference>
<keyword evidence="15" id="KW-0539">Nucleus</keyword>
<dbReference type="Gene3D" id="1.10.340.30">
    <property type="entry name" value="Hypothetical protein, domain 2"/>
    <property type="match status" value="1"/>
</dbReference>
<dbReference type="SMART" id="SM00478">
    <property type="entry name" value="ENDO3c"/>
    <property type="match status" value="1"/>
</dbReference>
<evidence type="ECO:0000256" key="15">
    <source>
        <dbReference type="ARBA" id="ARBA00023242"/>
    </source>
</evidence>
<dbReference type="PANTHER" id="PTHR42944">
    <property type="entry name" value="ADENINE DNA GLYCOSYLASE"/>
    <property type="match status" value="1"/>
</dbReference>